<dbReference type="EMBL" id="CP000656">
    <property type="protein sequence ID" value="ABP47558.1"/>
    <property type="molecule type" value="Genomic_DNA"/>
</dbReference>
<accession>A4T1Q4</accession>
<sequence length="281" mass="31063">MTTAFRDLLGPQRLTDVVDIGANPIDGEPPYSPMLTEGLCRVTGFEPQPEALHDLQSRKGPYERYLPYAVGDGSEHTLNICRGSGMTSLFEPDPATLGLFEILGPYAEVVDRVALPTQRLDEVAEIEHLDFLKIDIQGGELAVFCNGREKLADAVVIQTEVSFVTLYKDQPAMGAIDVELRSQGFIPHCFAAVKHWPIAPYVVEGNPRQAVNQLLEADIVYVRDFSRPDSLSDEQLKHLALIAHHCYGSVDLALRCVMLLEDRGSIEVGARQRYSEILTAS</sequence>
<dbReference type="InterPro" id="IPR053188">
    <property type="entry name" value="FkbM_Methyltransferase"/>
</dbReference>
<dbReference type="GO" id="GO:0008171">
    <property type="term" value="F:O-methyltransferase activity"/>
    <property type="evidence" value="ECO:0007669"/>
    <property type="project" value="TreeGrafter"/>
</dbReference>
<reference evidence="2" key="2">
    <citation type="journal article" date="2013" name="PLoS ONE">
        <title>A Gene Expression Study of the Activities of Aromatic Ring-Cleavage Dioxygenases in Mycobacterium gilvum PYR-GCK to Changes in Salinity and pH during Pyrene Degradation.</title>
        <authorList>
            <person name="Badejo A.C."/>
            <person name="Badejo A.O."/>
            <person name="Shin K.H."/>
            <person name="Chai Y.G."/>
        </authorList>
    </citation>
    <scope>NUCLEOTIDE SEQUENCE [LARGE SCALE GENOMIC DNA]</scope>
    <source>
        <strain evidence="2">PYR-GCK</strain>
    </source>
</reference>
<gene>
    <name evidence="2" type="ordered locus">Mflv_5092</name>
</gene>
<dbReference type="PANTHER" id="PTHR36973">
    <property type="entry name" value="SLL1456 PROTEIN-RELATED"/>
    <property type="match status" value="1"/>
</dbReference>
<proteinExistence type="predicted"/>
<keyword evidence="2" id="KW-0808">Transferase</keyword>
<feature type="domain" description="Methyltransferase FkbM" evidence="1">
    <location>
        <begin position="19"/>
        <end position="186"/>
    </location>
</feature>
<dbReference type="AlphaFoldDB" id="A4T1Q4"/>
<dbReference type="KEGG" id="mgi:Mflv_5092"/>
<dbReference type="eggNOG" id="COG3914">
    <property type="taxonomic scope" value="Bacteria"/>
</dbReference>
<dbReference type="STRING" id="350054.Mflv_5092"/>
<reference evidence="2" key="1">
    <citation type="submission" date="2007-04" db="EMBL/GenBank/DDBJ databases">
        <authorList>
            <consortium name="US DOE Joint Genome Institute"/>
            <person name="Copeland A."/>
            <person name="Lucas S."/>
            <person name="Lapidus A."/>
            <person name="Barry K."/>
            <person name="Detter J.C."/>
            <person name="Glavina del Rio T."/>
            <person name="Hammon N."/>
            <person name="Israni S."/>
            <person name="Dalin E."/>
            <person name="Tice H."/>
            <person name="Pitluck S."/>
            <person name="Chain P."/>
            <person name="Malfatti S."/>
            <person name="Shin M."/>
            <person name="Vergez L."/>
            <person name="Schmutz J."/>
            <person name="Larimer F."/>
            <person name="Land M."/>
            <person name="Hauser L."/>
            <person name="Kyrpides N."/>
            <person name="Mikhailova N."/>
            <person name="Miller C."/>
            <person name="Richardson P."/>
        </authorList>
    </citation>
    <scope>NUCLEOTIDE SEQUENCE</scope>
    <source>
        <strain evidence="2">PYR-GCK</strain>
    </source>
</reference>
<dbReference type="OrthoDB" id="4104638at2"/>
<organism evidence="2">
    <name type="scientific">Mycolicibacterium gilvum (strain PYR-GCK)</name>
    <name type="common">Mycobacterium gilvum (strain PYR-GCK)</name>
    <dbReference type="NCBI Taxonomy" id="350054"/>
    <lineage>
        <taxon>Bacteria</taxon>
        <taxon>Bacillati</taxon>
        <taxon>Actinomycetota</taxon>
        <taxon>Actinomycetes</taxon>
        <taxon>Mycobacteriales</taxon>
        <taxon>Mycobacteriaceae</taxon>
        <taxon>Mycolicibacterium</taxon>
    </lineage>
</organism>
<evidence type="ECO:0000259" key="1">
    <source>
        <dbReference type="Pfam" id="PF05050"/>
    </source>
</evidence>
<evidence type="ECO:0000313" key="2">
    <source>
        <dbReference type="EMBL" id="ABP47558.1"/>
    </source>
</evidence>
<dbReference type="InterPro" id="IPR029063">
    <property type="entry name" value="SAM-dependent_MTases_sf"/>
</dbReference>
<dbReference type="Pfam" id="PF05050">
    <property type="entry name" value="Methyltransf_21"/>
    <property type="match status" value="1"/>
</dbReference>
<dbReference type="PANTHER" id="PTHR36973:SF4">
    <property type="entry name" value="NODULATION PROTEIN"/>
    <property type="match status" value="1"/>
</dbReference>
<dbReference type="Gene3D" id="3.40.50.150">
    <property type="entry name" value="Vaccinia Virus protein VP39"/>
    <property type="match status" value="1"/>
</dbReference>
<keyword evidence="2" id="KW-0489">Methyltransferase</keyword>
<dbReference type="HOGENOM" id="CLU_065148_0_0_11"/>
<dbReference type="SUPFAM" id="SSF53335">
    <property type="entry name" value="S-adenosyl-L-methionine-dependent methyltransferases"/>
    <property type="match status" value="1"/>
</dbReference>
<dbReference type="NCBIfam" id="TIGR01444">
    <property type="entry name" value="fkbM_fam"/>
    <property type="match status" value="1"/>
</dbReference>
<name>A4T1Q4_MYCGI</name>
<dbReference type="InterPro" id="IPR006342">
    <property type="entry name" value="FkbM_mtfrase"/>
</dbReference>
<protein>
    <submittedName>
        <fullName evidence="2">Methyltransferase FkbM family</fullName>
    </submittedName>
</protein>
<dbReference type="GO" id="GO:0032259">
    <property type="term" value="P:methylation"/>
    <property type="evidence" value="ECO:0007669"/>
    <property type="project" value="UniProtKB-KW"/>
</dbReference>